<evidence type="ECO:0000313" key="1">
    <source>
        <dbReference type="EMBL" id="GAF69946.1"/>
    </source>
</evidence>
<name>X0S3Z5_9ZZZZ</name>
<dbReference type="Gene3D" id="1.10.10.60">
    <property type="entry name" value="Homeodomain-like"/>
    <property type="match status" value="1"/>
</dbReference>
<proteinExistence type="predicted"/>
<reference evidence="1" key="1">
    <citation type="journal article" date="2014" name="Front. Microbiol.">
        <title>High frequency of phylogenetically diverse reductive dehalogenase-homologous genes in deep subseafloor sedimentary metagenomes.</title>
        <authorList>
            <person name="Kawai M."/>
            <person name="Futagami T."/>
            <person name="Toyoda A."/>
            <person name="Takaki Y."/>
            <person name="Nishi S."/>
            <person name="Hori S."/>
            <person name="Arai W."/>
            <person name="Tsubouchi T."/>
            <person name="Morono Y."/>
            <person name="Uchiyama I."/>
            <person name="Ito T."/>
            <person name="Fujiyama A."/>
            <person name="Inagaki F."/>
            <person name="Takami H."/>
        </authorList>
    </citation>
    <scope>NUCLEOTIDE SEQUENCE</scope>
    <source>
        <strain evidence="1">Expedition CK06-06</strain>
    </source>
</reference>
<protein>
    <submittedName>
        <fullName evidence="1">Uncharacterized protein</fullName>
    </submittedName>
</protein>
<dbReference type="EMBL" id="BARS01006537">
    <property type="protein sequence ID" value="GAF69946.1"/>
    <property type="molecule type" value="Genomic_DNA"/>
</dbReference>
<gene>
    <name evidence="1" type="ORF">S01H1_12709</name>
</gene>
<organism evidence="1">
    <name type="scientific">marine sediment metagenome</name>
    <dbReference type="NCBI Taxonomy" id="412755"/>
    <lineage>
        <taxon>unclassified sequences</taxon>
        <taxon>metagenomes</taxon>
        <taxon>ecological metagenomes</taxon>
    </lineage>
</organism>
<dbReference type="AlphaFoldDB" id="X0S3Z5"/>
<comment type="caution">
    <text evidence="1">The sequence shown here is derived from an EMBL/GenBank/DDBJ whole genome shotgun (WGS) entry which is preliminary data.</text>
</comment>
<accession>X0S3Z5</accession>
<sequence>MIWQPKFKKDELECFYLEKKLSTRKIAKIFKCSQTYIVRHMHHYDIPLRTISETNKIRKMPKSYYEKKSVFMKKLPRTKEWNENIRKALTNNPNTHWKSEKHRKHMIENNPSHKLPRSIIYCRACCKEIKCTLNEIRNGRQYCNTECTHDGSILLSHYSVKDCPMCECGCGNRVRLPKHRFVHGHSNNDGFKHLNGVVWNKGLTKETNASLKRMSDNRRRA</sequence>
<feature type="non-terminal residue" evidence="1">
    <location>
        <position position="221"/>
    </location>
</feature>